<keyword evidence="5" id="KW-1185">Reference proteome</keyword>
<dbReference type="GO" id="GO:0003677">
    <property type="term" value="F:DNA binding"/>
    <property type="evidence" value="ECO:0007669"/>
    <property type="project" value="InterPro"/>
</dbReference>
<evidence type="ECO:0000259" key="3">
    <source>
        <dbReference type="Pfam" id="PF02371"/>
    </source>
</evidence>
<dbReference type="Proteomes" id="UP000317722">
    <property type="component" value="Unassembled WGS sequence"/>
</dbReference>
<feature type="domain" description="Transposase IS110-like N-terminal" evidence="2">
    <location>
        <begin position="40"/>
        <end position="181"/>
    </location>
</feature>
<evidence type="ECO:0000313" key="5">
    <source>
        <dbReference type="Proteomes" id="UP000317722"/>
    </source>
</evidence>
<proteinExistence type="predicted"/>
<organism evidence="4 5">
    <name type="scientific">Pedococcus bigeumensis</name>
    <dbReference type="NCBI Taxonomy" id="433644"/>
    <lineage>
        <taxon>Bacteria</taxon>
        <taxon>Bacillati</taxon>
        <taxon>Actinomycetota</taxon>
        <taxon>Actinomycetes</taxon>
        <taxon>Micrococcales</taxon>
        <taxon>Intrasporangiaceae</taxon>
        <taxon>Pedococcus</taxon>
    </lineage>
</organism>
<feature type="region of interest" description="Disordered" evidence="1">
    <location>
        <begin position="364"/>
        <end position="458"/>
    </location>
</feature>
<protein>
    <submittedName>
        <fullName evidence="4">IS110 family transposase</fullName>
    </submittedName>
</protein>
<accession>A0A502CGZ9</accession>
<dbReference type="GO" id="GO:0006313">
    <property type="term" value="P:DNA transposition"/>
    <property type="evidence" value="ECO:0007669"/>
    <property type="project" value="InterPro"/>
</dbReference>
<dbReference type="InterPro" id="IPR002525">
    <property type="entry name" value="Transp_IS110-like_N"/>
</dbReference>
<dbReference type="InterPro" id="IPR003346">
    <property type="entry name" value="Transposase_20"/>
</dbReference>
<dbReference type="Pfam" id="PF01548">
    <property type="entry name" value="DEDD_Tnp_IS110"/>
    <property type="match status" value="1"/>
</dbReference>
<name>A0A502CGZ9_9MICO</name>
<dbReference type="EMBL" id="RCZM01000012">
    <property type="protein sequence ID" value="TPG12238.1"/>
    <property type="molecule type" value="Genomic_DNA"/>
</dbReference>
<dbReference type="AlphaFoldDB" id="A0A502CGZ9"/>
<evidence type="ECO:0000259" key="2">
    <source>
        <dbReference type="Pfam" id="PF01548"/>
    </source>
</evidence>
<dbReference type="PANTHER" id="PTHR33055:SF16">
    <property type="entry name" value="TRANSPOSASE FOR INSERTION SEQUENCE ELEMENT IS1547"/>
    <property type="match status" value="1"/>
</dbReference>
<feature type="compositionally biased region" description="Polar residues" evidence="1">
    <location>
        <begin position="430"/>
        <end position="443"/>
    </location>
</feature>
<evidence type="ECO:0000313" key="4">
    <source>
        <dbReference type="EMBL" id="TPG12238.1"/>
    </source>
</evidence>
<dbReference type="OrthoDB" id="4337860at2"/>
<sequence length="458" mass="49309">MCLITVLPSLRPGPEPRPVRRRRERMNSLTDLREVVDVVIGVDTHVHTHSAAVVDAATGGVLDEITVEATAQGYAELVEFANNHPMLRAWAIEGTGGHGAGLSRHLLESSEIVIELDRPKRAARRNGAKTDPLDAIRAAREAMARPRLGTPRAGGERQALSVLLAARRSAINASTEAQQQVFGLVIAAPEPIRLRFRGQKLAAMLNTAAKLRVHASWDTETTSTVVALRTLARRAHAMLKEARELQKSIVAIIRSWRPDLLEEFGVGPIVAATVLCAWSHPGRIHSEAAFAMLAGVAPIPANSGQVTTRYRLNRYGDRQLNNALHTVVQSRIQYQPATRDYVARRTAEGKTGRAAGALTCSRSSASDRSWPRRCCAPGPTPAVSTPRRRSRCSPAWHRSRPTAAKSPPAIGSTVTATASSTTHCTPWSRAGSSTSQPPATTSLAALPKARPAERSNAA</sequence>
<evidence type="ECO:0000256" key="1">
    <source>
        <dbReference type="SAM" id="MobiDB-lite"/>
    </source>
</evidence>
<gene>
    <name evidence="4" type="ORF">EAH86_20220</name>
</gene>
<feature type="compositionally biased region" description="Low complexity" evidence="1">
    <location>
        <begin position="412"/>
        <end position="422"/>
    </location>
</feature>
<dbReference type="GO" id="GO:0004803">
    <property type="term" value="F:transposase activity"/>
    <property type="evidence" value="ECO:0007669"/>
    <property type="project" value="InterPro"/>
</dbReference>
<dbReference type="PANTHER" id="PTHR33055">
    <property type="entry name" value="TRANSPOSASE FOR INSERTION SEQUENCE ELEMENT IS1111A"/>
    <property type="match status" value="1"/>
</dbReference>
<reference evidence="4 5" key="1">
    <citation type="journal article" date="2019" name="Environ. Microbiol.">
        <title>Species interactions and distinct microbial communities in high Arctic permafrost affected cryosols are associated with the CH4 and CO2 gas fluxes.</title>
        <authorList>
            <person name="Altshuler I."/>
            <person name="Hamel J."/>
            <person name="Turney S."/>
            <person name="Magnuson E."/>
            <person name="Levesque R."/>
            <person name="Greer C."/>
            <person name="Whyte L.G."/>
        </authorList>
    </citation>
    <scope>NUCLEOTIDE SEQUENCE [LARGE SCALE GENOMIC DNA]</scope>
    <source>
        <strain evidence="4 5">S9.3A</strain>
    </source>
</reference>
<dbReference type="Pfam" id="PF02371">
    <property type="entry name" value="Transposase_20"/>
    <property type="match status" value="1"/>
</dbReference>
<comment type="caution">
    <text evidence="4">The sequence shown here is derived from an EMBL/GenBank/DDBJ whole genome shotgun (WGS) entry which is preliminary data.</text>
</comment>
<dbReference type="InterPro" id="IPR047650">
    <property type="entry name" value="Transpos_IS110"/>
</dbReference>
<feature type="domain" description="Transposase IS116/IS110/IS902 C-terminal" evidence="3">
    <location>
        <begin position="264"/>
        <end position="342"/>
    </location>
</feature>